<evidence type="ECO:0000256" key="9">
    <source>
        <dbReference type="HAMAP-Rule" id="MF_01682"/>
    </source>
</evidence>
<dbReference type="GO" id="GO:0016151">
    <property type="term" value="F:nickel cation binding"/>
    <property type="evidence" value="ECO:0007669"/>
    <property type="project" value="UniProtKB-UniRule"/>
</dbReference>
<dbReference type="InterPro" id="IPR023956">
    <property type="entry name" value="ARD_bac"/>
</dbReference>
<sequence>MSLLRIYPVNSAESYTEMTDFDEIRAYLWKKGVLFERWEAGAQLAKTATPEEVLAAYRPSIEKLKAERGFRTEDVVAIHAGLPNHAEMRQKFLNEHTHTDDEARFFVDGSGLFYINTGAEIIALLCTKGDLVNVPAGTKHWFDMGAEPFFQCVRVFTDPAGWVGHFTGSTITSQYPLRDEYPVFAG</sequence>
<dbReference type="SUPFAM" id="SSF51182">
    <property type="entry name" value="RmlC-like cupins"/>
    <property type="match status" value="1"/>
</dbReference>
<feature type="binding site" evidence="9">
    <location>
        <position position="140"/>
    </location>
    <ligand>
        <name>Fe(2+)</name>
        <dbReference type="ChEBI" id="CHEBI:29033"/>
    </ligand>
</feature>
<comment type="subunit">
    <text evidence="9">Monomer.</text>
</comment>
<evidence type="ECO:0000256" key="8">
    <source>
        <dbReference type="ARBA" id="ARBA00023167"/>
    </source>
</evidence>
<feature type="binding site" evidence="9">
    <location>
        <position position="140"/>
    </location>
    <ligand>
        <name>Ni(2+)</name>
        <dbReference type="ChEBI" id="CHEBI:49786"/>
    </ligand>
</feature>
<comment type="catalytic activity">
    <reaction evidence="1 9">
        <text>1,2-dihydroxy-5-(methylsulfanyl)pent-1-en-3-one + O2 = 4-methylsulfanyl-2-oxobutanoate + formate + 2 H(+)</text>
        <dbReference type="Rhea" id="RHEA:24504"/>
        <dbReference type="ChEBI" id="CHEBI:15378"/>
        <dbReference type="ChEBI" id="CHEBI:15379"/>
        <dbReference type="ChEBI" id="CHEBI:15740"/>
        <dbReference type="ChEBI" id="CHEBI:16723"/>
        <dbReference type="ChEBI" id="CHEBI:49252"/>
        <dbReference type="EC" id="1.13.11.54"/>
    </reaction>
</comment>
<dbReference type="GO" id="GO:0019284">
    <property type="term" value="P:L-methionine salvage from S-adenosylmethionine"/>
    <property type="evidence" value="ECO:0007669"/>
    <property type="project" value="InterPro"/>
</dbReference>
<proteinExistence type="inferred from homology"/>
<keyword evidence="4 9" id="KW-0479">Metal-binding</keyword>
<dbReference type="InterPro" id="IPR014710">
    <property type="entry name" value="RmlC-like_jellyroll"/>
</dbReference>
<dbReference type="InterPro" id="IPR011051">
    <property type="entry name" value="RmlC_Cupin_sf"/>
</dbReference>
<dbReference type="GO" id="GO:0019509">
    <property type="term" value="P:L-methionine salvage from methylthioadenosine"/>
    <property type="evidence" value="ECO:0007669"/>
    <property type="project" value="UniProtKB-UniRule"/>
</dbReference>
<feature type="binding site" evidence="9">
    <location>
        <position position="96"/>
    </location>
    <ligand>
        <name>Fe(2+)</name>
        <dbReference type="ChEBI" id="CHEBI:29033"/>
    </ligand>
</feature>
<keyword evidence="7 9" id="KW-0408">Iron</keyword>
<comment type="cofactor">
    <cofactor evidence="9">
        <name>Ni(2+)</name>
        <dbReference type="ChEBI" id="CHEBI:49786"/>
    </cofactor>
    <text evidence="9">Binds 1 nickel ion per monomer.</text>
</comment>
<feature type="binding site" evidence="9">
    <location>
        <position position="98"/>
    </location>
    <ligand>
        <name>Ni(2+)</name>
        <dbReference type="ChEBI" id="CHEBI:49786"/>
    </ligand>
</feature>
<dbReference type="Proteomes" id="UP000460298">
    <property type="component" value="Unassembled WGS sequence"/>
</dbReference>
<feature type="binding site" evidence="9">
    <location>
        <position position="96"/>
    </location>
    <ligand>
        <name>Ni(2+)</name>
        <dbReference type="ChEBI" id="CHEBI:49786"/>
    </ligand>
</feature>
<comment type="similarity">
    <text evidence="9">Belongs to the acireductone dioxygenase (ARD) family.</text>
</comment>
<dbReference type="GO" id="GO:0010309">
    <property type="term" value="F:acireductone dioxygenase [iron(II)-requiring] activity"/>
    <property type="evidence" value="ECO:0007669"/>
    <property type="project" value="UniProtKB-UniRule"/>
</dbReference>
<dbReference type="Gene3D" id="2.60.120.10">
    <property type="entry name" value="Jelly Rolls"/>
    <property type="match status" value="1"/>
</dbReference>
<dbReference type="PANTHER" id="PTHR23418">
    <property type="entry name" value="ACIREDUCTONE DIOXYGENASE"/>
    <property type="match status" value="1"/>
</dbReference>
<dbReference type="GO" id="GO:0005506">
    <property type="term" value="F:iron ion binding"/>
    <property type="evidence" value="ECO:0007669"/>
    <property type="project" value="UniProtKB-UniRule"/>
</dbReference>
<feature type="site" description="Important to generate the dianion" evidence="9">
    <location>
        <position position="104"/>
    </location>
</feature>
<name>A0A833LZ34_9LEPT</name>
<dbReference type="InterPro" id="IPR004313">
    <property type="entry name" value="ARD"/>
</dbReference>
<dbReference type="GO" id="GO:0010308">
    <property type="term" value="F:acireductone dioxygenase (Ni2+-requiring) activity"/>
    <property type="evidence" value="ECO:0007669"/>
    <property type="project" value="UniProtKB-UniRule"/>
</dbReference>
<evidence type="ECO:0000313" key="11">
    <source>
        <dbReference type="Proteomes" id="UP000460298"/>
    </source>
</evidence>
<keyword evidence="5 9" id="KW-0223">Dioxygenase</keyword>
<organism evidence="10 11">
    <name type="scientific">Leptonema illini</name>
    <dbReference type="NCBI Taxonomy" id="183"/>
    <lineage>
        <taxon>Bacteria</taxon>
        <taxon>Pseudomonadati</taxon>
        <taxon>Spirochaetota</taxon>
        <taxon>Spirochaetia</taxon>
        <taxon>Leptospirales</taxon>
        <taxon>Leptospiraceae</taxon>
        <taxon>Leptonema</taxon>
    </lineage>
</organism>
<reference evidence="10 11" key="1">
    <citation type="submission" date="2019-10" db="EMBL/GenBank/DDBJ databases">
        <title>Extracellular Electron Transfer in a Candidatus Methanoperedens spp. Enrichment Culture.</title>
        <authorList>
            <person name="Berger S."/>
            <person name="Rangel Shaw D."/>
            <person name="Berben T."/>
            <person name="In 'T Zandt M."/>
            <person name="Frank J."/>
            <person name="Reimann J."/>
            <person name="Jetten M.S.M."/>
            <person name="Welte C.U."/>
        </authorList>
    </citation>
    <scope>NUCLEOTIDE SEQUENCE [LARGE SCALE GENOMIC DNA]</scope>
    <source>
        <strain evidence="10">SB12</strain>
    </source>
</reference>
<gene>
    <name evidence="9" type="primary">mtnD</name>
    <name evidence="10" type="ORF">F9K24_06960</name>
</gene>
<dbReference type="Pfam" id="PF03079">
    <property type="entry name" value="ARD"/>
    <property type="match status" value="1"/>
</dbReference>
<evidence type="ECO:0000313" key="10">
    <source>
        <dbReference type="EMBL" id="KAB2933580.1"/>
    </source>
</evidence>
<dbReference type="UniPathway" id="UPA00904">
    <property type="reaction ID" value="UER00878"/>
</dbReference>
<evidence type="ECO:0000256" key="7">
    <source>
        <dbReference type="ARBA" id="ARBA00023004"/>
    </source>
</evidence>
<evidence type="ECO:0000256" key="6">
    <source>
        <dbReference type="ARBA" id="ARBA00023002"/>
    </source>
</evidence>
<dbReference type="EC" id="1.13.11.54" evidence="9"/>
<comment type="function">
    <text evidence="9">Catalyzes 2 different reactions between oxygene and the acireductone 1,2-dihydroxy-3-keto-5-methylthiopentene (DHK-MTPene) depending upon the metal bound in the active site. Fe-containing acireductone dioxygenase (Fe-ARD) produces formate and 2-keto-4-methylthiobutyrate (KMTB), the alpha-ketoacid precursor of methionine in the methionine recycle pathway. Ni-containing acireductone dioxygenase (Ni-ARD) produces methylthiopropionate, carbon monoxide and formate, and does not lie on the methionine recycle pathway.</text>
</comment>
<comment type="cofactor">
    <cofactor evidence="9">
        <name>Fe(2+)</name>
        <dbReference type="ChEBI" id="CHEBI:29033"/>
    </cofactor>
    <text evidence="9">Binds 1 Fe(2+) cation per monomer.</text>
</comment>
<feature type="binding site" evidence="9">
    <location>
        <position position="102"/>
    </location>
    <ligand>
        <name>Ni(2+)</name>
        <dbReference type="ChEBI" id="CHEBI:49786"/>
    </ligand>
</feature>
<evidence type="ECO:0000256" key="2">
    <source>
        <dbReference type="ARBA" id="ARBA00022596"/>
    </source>
</evidence>
<dbReference type="PANTHER" id="PTHR23418:SF0">
    <property type="entry name" value="ACIREDUCTONE DIOXYGENASE"/>
    <property type="match status" value="1"/>
</dbReference>
<keyword evidence="8 9" id="KW-0486">Methionine biosynthesis</keyword>
<evidence type="ECO:0000256" key="4">
    <source>
        <dbReference type="ARBA" id="ARBA00022723"/>
    </source>
</evidence>
<comment type="catalytic activity">
    <reaction evidence="9">
        <text>1,2-dihydroxy-5-(methylsulfanyl)pent-1-en-3-one + O2 = 3-(methylsulfanyl)propanoate + CO + formate + 2 H(+)</text>
        <dbReference type="Rhea" id="RHEA:14161"/>
        <dbReference type="ChEBI" id="CHEBI:15378"/>
        <dbReference type="ChEBI" id="CHEBI:15379"/>
        <dbReference type="ChEBI" id="CHEBI:15740"/>
        <dbReference type="ChEBI" id="CHEBI:17245"/>
        <dbReference type="ChEBI" id="CHEBI:49016"/>
        <dbReference type="ChEBI" id="CHEBI:49252"/>
        <dbReference type="EC" id="1.13.11.53"/>
    </reaction>
</comment>
<feature type="site" description="May play a role in transmitting local conformational changes" evidence="9">
    <location>
        <position position="101"/>
    </location>
</feature>
<dbReference type="EMBL" id="WBUI01000005">
    <property type="protein sequence ID" value="KAB2933580.1"/>
    <property type="molecule type" value="Genomic_DNA"/>
</dbReference>
<keyword evidence="6 9" id="KW-0560">Oxidoreductase</keyword>
<accession>A0A833LZ34</accession>
<feature type="binding site" evidence="9">
    <location>
        <position position="102"/>
    </location>
    <ligand>
        <name>Fe(2+)</name>
        <dbReference type="ChEBI" id="CHEBI:29033"/>
    </ligand>
</feature>
<dbReference type="CDD" id="cd02232">
    <property type="entry name" value="cupin_ARD"/>
    <property type="match status" value="1"/>
</dbReference>
<evidence type="ECO:0000256" key="3">
    <source>
        <dbReference type="ARBA" id="ARBA00022605"/>
    </source>
</evidence>
<comment type="pathway">
    <text evidence="9">Amino-acid biosynthesis; L-methionine biosynthesis via salvage pathway; L-methionine from S-methyl-5-thio-alpha-D-ribose 1-phosphate: step 5/6.</text>
</comment>
<dbReference type="HAMAP" id="MF_01682">
    <property type="entry name" value="Salvage_MtnD"/>
    <property type="match status" value="1"/>
</dbReference>
<protein>
    <recommendedName>
        <fullName evidence="9">Acireductone dioxygenase</fullName>
    </recommendedName>
    <alternativeName>
        <fullName evidence="9">1,2-dihydroxy-3-keto-5-methylthiopentene dioxygenase</fullName>
        <shortName evidence="9">DHK-MTPene dioxygenase</shortName>
    </alternativeName>
    <alternativeName>
        <fullName evidence="9">Acireductone dioxygenase (Fe(2+)-requiring)</fullName>
        <shortName evidence="9">ARD'</shortName>
        <shortName evidence="9">Fe-ARD</shortName>
        <ecNumber evidence="9">1.13.11.54</ecNumber>
    </alternativeName>
    <alternativeName>
        <fullName evidence="9">Acireductone dioxygenase (Ni(2+)-requiring)</fullName>
        <shortName evidence="9">ARD</shortName>
        <shortName evidence="9">Ni-ARD</shortName>
        <ecNumber evidence="9">1.13.11.53</ecNumber>
    </alternativeName>
</protein>
<evidence type="ECO:0000256" key="1">
    <source>
        <dbReference type="ARBA" id="ARBA00000428"/>
    </source>
</evidence>
<comment type="caution">
    <text evidence="10">The sequence shown here is derived from an EMBL/GenBank/DDBJ whole genome shotgun (WGS) entry which is preliminary data.</text>
</comment>
<evidence type="ECO:0000256" key="5">
    <source>
        <dbReference type="ARBA" id="ARBA00022964"/>
    </source>
</evidence>
<dbReference type="EC" id="1.13.11.53" evidence="9"/>
<dbReference type="AlphaFoldDB" id="A0A833LZ34"/>
<keyword evidence="2 9" id="KW-0533">Nickel</keyword>
<feature type="site" description="May play a role in metal incorporation in vivo" evidence="9">
    <location>
        <position position="95"/>
    </location>
</feature>
<feature type="binding site" evidence="9">
    <location>
        <position position="98"/>
    </location>
    <ligand>
        <name>Fe(2+)</name>
        <dbReference type="ChEBI" id="CHEBI:29033"/>
    </ligand>
</feature>
<keyword evidence="3 9" id="KW-0028">Amino-acid biosynthesis</keyword>